<proteinExistence type="predicted"/>
<dbReference type="Proteomes" id="UP000058613">
    <property type="component" value="Chromosome"/>
</dbReference>
<organism evidence="3 4">
    <name type="scientific">Pyrodictium delaneyi</name>
    <dbReference type="NCBI Taxonomy" id="1273541"/>
    <lineage>
        <taxon>Archaea</taxon>
        <taxon>Thermoproteota</taxon>
        <taxon>Thermoprotei</taxon>
        <taxon>Desulfurococcales</taxon>
        <taxon>Pyrodictiaceae</taxon>
        <taxon>Pyrodictium</taxon>
    </lineage>
</organism>
<evidence type="ECO:0000313" key="3">
    <source>
        <dbReference type="EMBL" id="ALL00757.1"/>
    </source>
</evidence>
<dbReference type="GeneID" id="26099043"/>
<gene>
    <name evidence="3" type="ORF">Pyrde_0707</name>
</gene>
<reference evidence="3 4" key="1">
    <citation type="submission" date="2015-10" db="EMBL/GenBank/DDBJ databases">
        <title>Complete genome sequence of hyperthermophilic archaeon Pyrodictium delaneyi Su06.</title>
        <authorList>
            <person name="Jung J.-H."/>
            <person name="Lin J."/>
            <person name="Holden J.F."/>
            <person name="Park C.-S."/>
        </authorList>
    </citation>
    <scope>NUCLEOTIDE SEQUENCE [LARGE SCALE GENOMIC DNA]</scope>
    <source>
        <strain evidence="3 4">Su06</strain>
    </source>
</reference>
<dbReference type="KEGG" id="pdl:Pyrde_0707"/>
<dbReference type="AlphaFoldDB" id="A0A0P0N325"/>
<feature type="transmembrane region" description="Helical" evidence="2">
    <location>
        <begin position="12"/>
        <end position="30"/>
    </location>
</feature>
<keyword evidence="2" id="KW-0472">Membrane</keyword>
<name>A0A0P0N325_9CREN</name>
<accession>A0A0P0N325</accession>
<keyword evidence="2" id="KW-0812">Transmembrane</keyword>
<evidence type="ECO:0000256" key="2">
    <source>
        <dbReference type="SAM" id="Phobius"/>
    </source>
</evidence>
<dbReference type="EMBL" id="CP013011">
    <property type="protein sequence ID" value="ALL00757.1"/>
    <property type="molecule type" value="Genomic_DNA"/>
</dbReference>
<feature type="region of interest" description="Disordered" evidence="1">
    <location>
        <begin position="52"/>
        <end position="73"/>
    </location>
</feature>
<keyword evidence="2" id="KW-1133">Transmembrane helix</keyword>
<protein>
    <submittedName>
        <fullName evidence="3">Uncharacterized protein</fullName>
    </submittedName>
</protein>
<evidence type="ECO:0000256" key="1">
    <source>
        <dbReference type="SAM" id="MobiDB-lite"/>
    </source>
</evidence>
<sequence length="73" mass="8112">MGDSLDPLYALAPAALALAALATATILALLRRDARIHIQLWRLLEVKIEPVRGEEDTHGDNRTQPSARLEREK</sequence>
<evidence type="ECO:0000313" key="4">
    <source>
        <dbReference type="Proteomes" id="UP000058613"/>
    </source>
</evidence>
<feature type="compositionally biased region" description="Basic and acidic residues" evidence="1">
    <location>
        <begin position="52"/>
        <end position="61"/>
    </location>
</feature>
<dbReference type="RefSeq" id="WP_055408277.1">
    <property type="nucleotide sequence ID" value="NZ_CP013011.1"/>
</dbReference>